<name>A0A429V8V5_9SPHN</name>
<feature type="site" description="Catalytically relevant" evidence="6">
    <location>
        <position position="119"/>
    </location>
</feature>
<feature type="binding site" evidence="5">
    <location>
        <position position="90"/>
    </location>
    <ligand>
        <name>Zn(2+)</name>
        <dbReference type="ChEBI" id="CHEBI:29105"/>
    </ligand>
</feature>
<dbReference type="PROSITE" id="PS51464">
    <property type="entry name" value="SIS"/>
    <property type="match status" value="1"/>
</dbReference>
<reference evidence="10 11" key="1">
    <citation type="submission" date="2018-12" db="EMBL/GenBank/DDBJ databases">
        <title>Sphingomonas sp. HMF7854 Genome sequencing and assembly.</title>
        <authorList>
            <person name="Cha I."/>
            <person name="Kang H."/>
            <person name="Kim H."/>
            <person name="Kang J."/>
            <person name="Joh K."/>
        </authorList>
    </citation>
    <scope>NUCLEOTIDE SEQUENCE [LARGE SCALE GENOMIC DNA]</scope>
    <source>
        <strain evidence="10 11">HMF7854</strain>
    </source>
</reference>
<feature type="site" description="Catalytically relevant" evidence="6">
    <location>
        <position position="201"/>
    </location>
</feature>
<dbReference type="CDD" id="cd04604">
    <property type="entry name" value="CBS_pair_SIS_assoc"/>
    <property type="match status" value="1"/>
</dbReference>
<dbReference type="InterPro" id="IPR035474">
    <property type="entry name" value="SIS_Kpsf"/>
</dbReference>
<evidence type="ECO:0000256" key="5">
    <source>
        <dbReference type="PIRSR" id="PIRSR004692-2"/>
    </source>
</evidence>
<dbReference type="GO" id="GO:0019146">
    <property type="term" value="F:arabinose-5-phosphate isomerase activity"/>
    <property type="evidence" value="ECO:0007669"/>
    <property type="project" value="UniProtKB-ARBA"/>
</dbReference>
<dbReference type="GO" id="GO:1901135">
    <property type="term" value="P:carbohydrate derivative metabolic process"/>
    <property type="evidence" value="ECO:0007669"/>
    <property type="project" value="InterPro"/>
</dbReference>
<dbReference type="SMART" id="SM00116">
    <property type="entry name" value="CBS"/>
    <property type="match status" value="2"/>
</dbReference>
<evidence type="ECO:0000256" key="4">
    <source>
        <dbReference type="PIRNR" id="PIRNR004692"/>
    </source>
</evidence>
<keyword evidence="3 7" id="KW-0129">CBS domain</keyword>
<dbReference type="FunFam" id="3.40.50.10490:FF:000011">
    <property type="entry name" value="Arabinose 5-phosphate isomerase"/>
    <property type="match status" value="1"/>
</dbReference>
<comment type="caution">
    <text evidence="10">The sequence shown here is derived from an EMBL/GenBank/DDBJ whole genome shotgun (WGS) entry which is preliminary data.</text>
</comment>
<evidence type="ECO:0000256" key="6">
    <source>
        <dbReference type="PIRSR" id="PIRSR004692-3"/>
    </source>
</evidence>
<comment type="similarity">
    <text evidence="1 4">Belongs to the SIS family. GutQ/KpsF subfamily.</text>
</comment>
<gene>
    <name evidence="10" type="ORF">HMF7854_05730</name>
</gene>
<dbReference type="InterPro" id="IPR046342">
    <property type="entry name" value="CBS_dom_sf"/>
</dbReference>
<feature type="domain" description="CBS" evidence="8">
    <location>
        <begin position="281"/>
        <end position="335"/>
    </location>
</feature>
<keyword evidence="2" id="KW-0677">Repeat</keyword>
<dbReference type="GO" id="GO:0097367">
    <property type="term" value="F:carbohydrate derivative binding"/>
    <property type="evidence" value="ECO:0007669"/>
    <property type="project" value="InterPro"/>
</dbReference>
<dbReference type="CDD" id="cd05014">
    <property type="entry name" value="SIS_Kpsf"/>
    <property type="match status" value="1"/>
</dbReference>
<feature type="site" description="Catalytically relevant" evidence="6">
    <location>
        <position position="67"/>
    </location>
</feature>
<dbReference type="InterPro" id="IPR001347">
    <property type="entry name" value="SIS_dom"/>
</dbReference>
<dbReference type="SUPFAM" id="SSF54631">
    <property type="entry name" value="CBS-domain pair"/>
    <property type="match status" value="1"/>
</dbReference>
<evidence type="ECO:0000313" key="10">
    <source>
        <dbReference type="EMBL" id="RST30376.1"/>
    </source>
</evidence>
<dbReference type="InterPro" id="IPR050986">
    <property type="entry name" value="GutQ/KpsF_isomerases"/>
</dbReference>
<evidence type="ECO:0000259" key="9">
    <source>
        <dbReference type="PROSITE" id="PS51464"/>
    </source>
</evidence>
<dbReference type="SUPFAM" id="SSF53697">
    <property type="entry name" value="SIS domain"/>
    <property type="match status" value="1"/>
</dbReference>
<dbReference type="Gene3D" id="3.10.580.10">
    <property type="entry name" value="CBS-domain"/>
    <property type="match status" value="1"/>
</dbReference>
<dbReference type="GO" id="GO:0046872">
    <property type="term" value="F:metal ion binding"/>
    <property type="evidence" value="ECO:0007669"/>
    <property type="project" value="UniProtKB-KW"/>
</dbReference>
<feature type="domain" description="SIS" evidence="9">
    <location>
        <begin position="49"/>
        <end position="192"/>
    </location>
</feature>
<dbReference type="PANTHER" id="PTHR42745:SF1">
    <property type="entry name" value="ARABINOSE 5-PHOSPHATE ISOMERASE KDSD"/>
    <property type="match status" value="1"/>
</dbReference>
<dbReference type="InterPro" id="IPR000644">
    <property type="entry name" value="CBS_dom"/>
</dbReference>
<dbReference type="GO" id="GO:0005975">
    <property type="term" value="P:carbohydrate metabolic process"/>
    <property type="evidence" value="ECO:0007669"/>
    <property type="project" value="InterPro"/>
</dbReference>
<dbReference type="Gene3D" id="3.40.50.10490">
    <property type="entry name" value="Glucose-6-phosphate isomerase like protein, domain 1"/>
    <property type="match status" value="1"/>
</dbReference>
<keyword evidence="11" id="KW-1185">Reference proteome</keyword>
<keyword evidence="5" id="KW-0479">Metal-binding</keyword>
<feature type="site" description="Catalytically relevant" evidence="6">
    <location>
        <position position="160"/>
    </location>
</feature>
<evidence type="ECO:0000256" key="7">
    <source>
        <dbReference type="PROSITE-ProRule" id="PRU00703"/>
    </source>
</evidence>
<evidence type="ECO:0000256" key="3">
    <source>
        <dbReference type="ARBA" id="ARBA00023122"/>
    </source>
</evidence>
<dbReference type="InterPro" id="IPR004800">
    <property type="entry name" value="KdsD/KpsF-type"/>
</dbReference>
<evidence type="ECO:0000256" key="2">
    <source>
        <dbReference type="ARBA" id="ARBA00022737"/>
    </source>
</evidence>
<dbReference type="OrthoDB" id="9762536at2"/>
<protein>
    <submittedName>
        <fullName evidence="10">KpsF/GutQ family sugar-phosphate isomerase</fullName>
    </submittedName>
</protein>
<evidence type="ECO:0000259" key="8">
    <source>
        <dbReference type="PROSITE" id="PS51371"/>
    </source>
</evidence>
<dbReference type="InterPro" id="IPR046348">
    <property type="entry name" value="SIS_dom_sf"/>
</dbReference>
<accession>A0A429V8V5</accession>
<dbReference type="EMBL" id="RWJF01000001">
    <property type="protein sequence ID" value="RST30376.1"/>
    <property type="molecule type" value="Genomic_DNA"/>
</dbReference>
<dbReference type="Pfam" id="PF01380">
    <property type="entry name" value="SIS"/>
    <property type="match status" value="1"/>
</dbReference>
<sequence>MQVSVNSPWPIRPALDPVRAVAHGRRVVEREGQALLELASSLDESFAAATEVLLNTHQRVIVTGMGKSGHIGRKIAATLAATGTPSFFLHPAEAAHGDLGMIVRGDVLLVLSNSGATAELDAVLRHGQTLGCAVIGVTAQPQSPLSQRSDVLLLLPALPEACPKNMAPTTSTALMLALGDALAVAVMESRGWTRDHLRILHPGGSLGSRMAYVDEIMHTDDALPLVAAGAPMKEVVIEMTLRRFGIAGVMGHDSNLVGVITDGDLRRHCDDLFHSSAQDVMTARPITVPEGTRCEDALALMQSSRITCLFVMSANRPSKPVGLVHIHDLTSGRGS</sequence>
<evidence type="ECO:0000313" key="11">
    <source>
        <dbReference type="Proteomes" id="UP000274661"/>
    </source>
</evidence>
<dbReference type="AlphaFoldDB" id="A0A429V8V5"/>
<dbReference type="NCBIfam" id="TIGR00393">
    <property type="entry name" value="kpsF"/>
    <property type="match status" value="1"/>
</dbReference>
<organism evidence="10 11">
    <name type="scientific">Sphingomonas ginkgonis</name>
    <dbReference type="NCBI Taxonomy" id="2315330"/>
    <lineage>
        <taxon>Bacteria</taxon>
        <taxon>Pseudomonadati</taxon>
        <taxon>Pseudomonadota</taxon>
        <taxon>Alphaproteobacteria</taxon>
        <taxon>Sphingomonadales</taxon>
        <taxon>Sphingomonadaceae</taxon>
        <taxon>Sphingomonas</taxon>
    </lineage>
</organism>
<dbReference type="Proteomes" id="UP000274661">
    <property type="component" value="Unassembled WGS sequence"/>
</dbReference>
<evidence type="ECO:0000256" key="1">
    <source>
        <dbReference type="ARBA" id="ARBA00008165"/>
    </source>
</evidence>
<dbReference type="PROSITE" id="PS51371">
    <property type="entry name" value="CBS"/>
    <property type="match status" value="1"/>
</dbReference>
<keyword evidence="5" id="KW-0862">Zinc</keyword>
<keyword evidence="10" id="KW-0413">Isomerase</keyword>
<dbReference type="PIRSF" id="PIRSF004692">
    <property type="entry name" value="KdsD_KpsF"/>
    <property type="match status" value="1"/>
</dbReference>
<proteinExistence type="inferred from homology"/>
<dbReference type="PANTHER" id="PTHR42745">
    <property type="match status" value="1"/>
</dbReference>
<dbReference type="Pfam" id="PF00571">
    <property type="entry name" value="CBS"/>
    <property type="match status" value="2"/>
</dbReference>